<evidence type="ECO:0000256" key="1">
    <source>
        <dbReference type="SAM" id="Coils"/>
    </source>
</evidence>
<dbReference type="RefSeq" id="WP_188366619.1">
    <property type="nucleotide sequence ID" value="NZ_BMDT01000001.1"/>
</dbReference>
<proteinExistence type="predicted"/>
<name>A0A917N3Q9_9ENTE</name>
<protein>
    <submittedName>
        <fullName evidence="2">V-type sodium ATP synthase subunit E</fullName>
    </submittedName>
</protein>
<reference evidence="2" key="2">
    <citation type="submission" date="2020-09" db="EMBL/GenBank/DDBJ databases">
        <authorList>
            <person name="Sun Q."/>
            <person name="Sedlacek I."/>
        </authorList>
    </citation>
    <scope>NUCLEOTIDE SEQUENCE</scope>
    <source>
        <strain evidence="2">CCM 8433</strain>
    </source>
</reference>
<sequence length="194" mass="22804">MDAIDLIIEKINQQGIEERNELKESRLAEIDTHFLVEQRKLIKDHELQLEKQTDQIKKAHQQRSNRLTVEARQNALKKKQAYLERLFDEVRQQMIDWTVEETQSFAKGILKQLQLTEVTILPARKMDPAIFNDAWSETTSKELNMTITIGAPQLQADYGFLIEHQGVQYNFLYRDLLLEERKKTGRSVMESLFS</sequence>
<organism evidence="2 3">
    <name type="scientific">Enterococcus alcedinis</name>
    <dbReference type="NCBI Taxonomy" id="1274384"/>
    <lineage>
        <taxon>Bacteria</taxon>
        <taxon>Bacillati</taxon>
        <taxon>Bacillota</taxon>
        <taxon>Bacilli</taxon>
        <taxon>Lactobacillales</taxon>
        <taxon>Enterococcaceae</taxon>
        <taxon>Enterococcus</taxon>
    </lineage>
</organism>
<feature type="coiled-coil region" evidence="1">
    <location>
        <begin position="35"/>
        <end position="62"/>
    </location>
</feature>
<keyword evidence="1" id="KW-0175">Coiled coil</keyword>
<accession>A0A917N3Q9</accession>
<reference evidence="2" key="1">
    <citation type="journal article" date="2014" name="Int. J. Syst. Evol. Microbiol.">
        <title>Complete genome sequence of Corynebacterium casei LMG S-19264T (=DSM 44701T), isolated from a smear-ripened cheese.</title>
        <authorList>
            <consortium name="US DOE Joint Genome Institute (JGI-PGF)"/>
            <person name="Walter F."/>
            <person name="Albersmeier A."/>
            <person name="Kalinowski J."/>
            <person name="Ruckert C."/>
        </authorList>
    </citation>
    <scope>NUCLEOTIDE SEQUENCE</scope>
    <source>
        <strain evidence="2">CCM 8433</strain>
    </source>
</reference>
<gene>
    <name evidence="2" type="primary">ntpE</name>
    <name evidence="2" type="ORF">GCM10011482_04420</name>
</gene>
<keyword evidence="3" id="KW-1185">Reference proteome</keyword>
<dbReference type="Proteomes" id="UP000622610">
    <property type="component" value="Unassembled WGS sequence"/>
</dbReference>
<evidence type="ECO:0000313" key="3">
    <source>
        <dbReference type="Proteomes" id="UP000622610"/>
    </source>
</evidence>
<dbReference type="EMBL" id="BMDT01000001">
    <property type="protein sequence ID" value="GGI64788.1"/>
    <property type="molecule type" value="Genomic_DNA"/>
</dbReference>
<dbReference type="AlphaFoldDB" id="A0A917N3Q9"/>
<comment type="caution">
    <text evidence="2">The sequence shown here is derived from an EMBL/GenBank/DDBJ whole genome shotgun (WGS) entry which is preliminary data.</text>
</comment>
<evidence type="ECO:0000313" key="2">
    <source>
        <dbReference type="EMBL" id="GGI64788.1"/>
    </source>
</evidence>